<dbReference type="GeneID" id="101730911"/>
<reference evidence="10" key="1">
    <citation type="submission" date="2025-08" db="UniProtKB">
        <authorList>
            <consortium name="RefSeq"/>
        </authorList>
    </citation>
    <scope>IDENTIFICATION</scope>
    <source>
        <strain evidence="10">Nigerian</strain>
        <tissue evidence="10">Liver and blood</tissue>
    </source>
</reference>
<dbReference type="AGR" id="Xenbase:XB-GENE-29084923"/>
<evidence type="ECO:0000256" key="1">
    <source>
        <dbReference type="ARBA" id="ARBA00004611"/>
    </source>
</evidence>
<dbReference type="GO" id="GO:0007283">
    <property type="term" value="P:spermatogenesis"/>
    <property type="evidence" value="ECO:0000318"/>
    <property type="project" value="GO_Central"/>
</dbReference>
<dbReference type="OrthoDB" id="202825at2759"/>
<evidence type="ECO:0000259" key="8">
    <source>
        <dbReference type="PROSITE" id="PS50975"/>
    </source>
</evidence>
<comment type="subcellular location">
    <subcellularLocation>
        <location evidence="1">Cytoplasm</location>
        <location evidence="1">Cytoskeleton</location>
        <location evidence="1">Flagellum axoneme</location>
    </subcellularLocation>
</comment>
<evidence type="ECO:0000256" key="5">
    <source>
        <dbReference type="ARBA" id="ARBA00022840"/>
    </source>
</evidence>
<dbReference type="KEGG" id="xtr:101730911"/>
<dbReference type="GO" id="GO:0070736">
    <property type="term" value="F:protein-glycine ligase activity, initiating"/>
    <property type="evidence" value="ECO:0000318"/>
    <property type="project" value="GO_Central"/>
</dbReference>
<dbReference type="InterPro" id="IPR011761">
    <property type="entry name" value="ATP-grasp"/>
</dbReference>
<gene>
    <name evidence="10 11" type="primary">LOC101730911</name>
</gene>
<dbReference type="GO" id="GO:0015630">
    <property type="term" value="C:microtubule cytoskeleton"/>
    <property type="evidence" value="ECO:0000318"/>
    <property type="project" value="GO_Central"/>
</dbReference>
<dbReference type="GO" id="GO:0035082">
    <property type="term" value="P:axoneme assembly"/>
    <property type="evidence" value="ECO:0000318"/>
    <property type="project" value="GO_Central"/>
</dbReference>
<comment type="catalytic activity">
    <reaction evidence="6">
        <text>L-glutamyl-[protein] + glycine + ATP = glycyl-L-glutamyl-[protein] + ADP + phosphate + H(+)</text>
        <dbReference type="Rhea" id="RHEA:67180"/>
        <dbReference type="Rhea" id="RHEA-COMP:10208"/>
        <dbReference type="Rhea" id="RHEA-COMP:17207"/>
        <dbReference type="ChEBI" id="CHEBI:15378"/>
        <dbReference type="ChEBI" id="CHEBI:29973"/>
        <dbReference type="ChEBI" id="CHEBI:30616"/>
        <dbReference type="ChEBI" id="CHEBI:43474"/>
        <dbReference type="ChEBI" id="CHEBI:57305"/>
        <dbReference type="ChEBI" id="CHEBI:167890"/>
        <dbReference type="ChEBI" id="CHEBI:456216"/>
    </reaction>
    <physiologicalReaction direction="left-to-right" evidence="6">
        <dbReference type="Rhea" id="RHEA:67181"/>
    </physiologicalReaction>
</comment>
<dbReference type="PANTHER" id="PTHR45870">
    <property type="entry name" value="TUBULIN MONOGLYCYLASE TTLL3"/>
    <property type="match status" value="1"/>
</dbReference>
<keyword evidence="9" id="KW-1185">Reference proteome</keyword>
<dbReference type="Pfam" id="PF03133">
    <property type="entry name" value="TTL"/>
    <property type="match status" value="1"/>
</dbReference>
<dbReference type="InterPro" id="IPR004344">
    <property type="entry name" value="TTL/TTLL_fam"/>
</dbReference>
<evidence type="ECO:0000313" key="9">
    <source>
        <dbReference type="Proteomes" id="UP000008143"/>
    </source>
</evidence>
<keyword evidence="2" id="KW-0963">Cytoplasm</keyword>
<dbReference type="AlphaFoldDB" id="A0A8J0T3D1"/>
<dbReference type="GO" id="GO:0036126">
    <property type="term" value="C:sperm flagellum"/>
    <property type="evidence" value="ECO:0000318"/>
    <property type="project" value="GO_Central"/>
</dbReference>
<name>A0A8J0T3D1_XENTR</name>
<dbReference type="PROSITE" id="PS51221">
    <property type="entry name" value="TTL"/>
    <property type="match status" value="1"/>
</dbReference>
<feature type="domain" description="ATP-grasp" evidence="8">
    <location>
        <begin position="598"/>
        <end position="642"/>
    </location>
</feature>
<evidence type="ECO:0000256" key="4">
    <source>
        <dbReference type="ARBA" id="ARBA00022741"/>
    </source>
</evidence>
<dbReference type="Xenbase" id="XB-GENE-29084923">
    <property type="gene designation" value="LOC101730911"/>
</dbReference>
<dbReference type="RefSeq" id="XP_017948713.2">
    <property type="nucleotide sequence ID" value="XM_018093224.2"/>
</dbReference>
<dbReference type="Gene3D" id="3.30.470.20">
    <property type="entry name" value="ATP-grasp fold, B domain"/>
    <property type="match status" value="1"/>
</dbReference>
<dbReference type="GO" id="GO:0005524">
    <property type="term" value="F:ATP binding"/>
    <property type="evidence" value="ECO:0007669"/>
    <property type="project" value="UniProtKB-UniRule"/>
</dbReference>
<sequence>MEPYHFLHMFKYKHSVIFYGSLIASKMISHIFSFPPENQVNTTMGSKSKIFKFLFSWLPCVKQRLSEKSGSPEIKILLEAPVEQQQPETCQEKEIVVPCPTLQEDIKRIEEVEKLNLDADAEERKLNTGREEILMGLKVQLQRFGLQTEHQVYFKAKVDRAIKANKIFWLYFELPALCESLESRGWVRKCSNTFDADAEETGFYNPNSFCQNVVSVPFKVKPTLIWTLEPMDFKLLEQDQIANFFVNEEFTSKVGLYNTLSELKWFADVDADTFFPRCYNMIEEEDKLGFIEDFRMTAARGILQWVIRMNEKPIKEEDICSSQEEKGASSAVSLSDMTRRNCTNAESVPEEIIASALYACAMYLNSKEHKDIEVEFNEIDWTEFLHCYYQIMHDGASIEHSEQYVGLCRRVLQKMEAVHPQLGIDGENNVWILKPAALSRGRGITCSNRLEDILQLVGNHWIVQKYIERPLLIYGTKIDMRQFFLVTDWNPLTIWFYKQSYLRFSSQPFTLEKLDSSIHLCNRSIQKHLENCPTRHPDLPDINVWSSVQLQEYLCMIGAEHAWEEVMVPEMKAIIIHTMQASQTTVMKRKNSFDFYGVDFMFGEDFHPWLIEINLKPDITSPTVVTEGIFNSLVEDTLRVVLDRKDDPNCDVGDYELIYQQPEIEEPKDSEENLIVRGVSITKPK</sequence>
<accession>A0A8J0T3D1</accession>
<dbReference type="InterPro" id="IPR051437">
    <property type="entry name" value="TTLL_monoglycylase"/>
</dbReference>
<dbReference type="Proteomes" id="UP000008143">
    <property type="component" value="Chromosome 4"/>
</dbReference>
<evidence type="ECO:0000256" key="7">
    <source>
        <dbReference type="PROSITE-ProRule" id="PRU00409"/>
    </source>
</evidence>
<evidence type="ECO:0000313" key="10">
    <source>
        <dbReference type="RefSeq" id="XP_017948713.2"/>
    </source>
</evidence>
<organism evidence="9 10">
    <name type="scientific">Xenopus tropicalis</name>
    <name type="common">Western clawed frog</name>
    <name type="synonym">Silurana tropicalis</name>
    <dbReference type="NCBI Taxonomy" id="8364"/>
    <lineage>
        <taxon>Eukaryota</taxon>
        <taxon>Metazoa</taxon>
        <taxon>Chordata</taxon>
        <taxon>Craniata</taxon>
        <taxon>Vertebrata</taxon>
        <taxon>Euteleostomi</taxon>
        <taxon>Amphibia</taxon>
        <taxon>Batrachia</taxon>
        <taxon>Anura</taxon>
        <taxon>Pipoidea</taxon>
        <taxon>Pipidae</taxon>
        <taxon>Xenopodinae</taxon>
        <taxon>Xenopus</taxon>
        <taxon>Silurana</taxon>
    </lineage>
</organism>
<keyword evidence="3" id="KW-0436">Ligase</keyword>
<dbReference type="GO" id="GO:0046872">
    <property type="term" value="F:metal ion binding"/>
    <property type="evidence" value="ECO:0007669"/>
    <property type="project" value="InterPro"/>
</dbReference>
<keyword evidence="5 7" id="KW-0067">ATP-binding</keyword>
<dbReference type="GO" id="GO:0005930">
    <property type="term" value="C:axoneme"/>
    <property type="evidence" value="ECO:0000318"/>
    <property type="project" value="GO_Central"/>
</dbReference>
<evidence type="ECO:0000313" key="11">
    <source>
        <dbReference type="Xenbase" id="XB-GENE-29084923"/>
    </source>
</evidence>
<evidence type="ECO:0000256" key="2">
    <source>
        <dbReference type="ARBA" id="ARBA00022490"/>
    </source>
</evidence>
<dbReference type="GO" id="GO:0030317">
    <property type="term" value="P:flagellated sperm motility"/>
    <property type="evidence" value="ECO:0000318"/>
    <property type="project" value="GO_Central"/>
</dbReference>
<dbReference type="PROSITE" id="PS50975">
    <property type="entry name" value="ATP_GRASP"/>
    <property type="match status" value="1"/>
</dbReference>
<dbReference type="OMA" id="CMIGAEH"/>
<proteinExistence type="predicted"/>
<protein>
    <submittedName>
        <fullName evidence="10">Tubulin monoglycylase TTLL3</fullName>
    </submittedName>
</protein>
<evidence type="ECO:0000256" key="6">
    <source>
        <dbReference type="ARBA" id="ARBA00048944"/>
    </source>
</evidence>
<dbReference type="SUPFAM" id="SSF56059">
    <property type="entry name" value="Glutathione synthetase ATP-binding domain-like"/>
    <property type="match status" value="1"/>
</dbReference>
<dbReference type="PANTHER" id="PTHR45870:SF5">
    <property type="entry name" value="TUBULIN MONOGLYCYLASE TTLL3"/>
    <property type="match status" value="1"/>
</dbReference>
<keyword evidence="4 7" id="KW-0547">Nucleotide-binding</keyword>
<evidence type="ECO:0000256" key="3">
    <source>
        <dbReference type="ARBA" id="ARBA00022598"/>
    </source>
</evidence>